<evidence type="ECO:0000313" key="2">
    <source>
        <dbReference type="Proteomes" id="UP000320095"/>
    </source>
</evidence>
<reference evidence="1 2" key="1">
    <citation type="journal article" date="2019" name="Environ. Microbiol.">
        <title>Species interactions and distinct microbial communities in high Arctic permafrost affected cryosols are associated with the CH4 and CO2 gas fluxes.</title>
        <authorList>
            <person name="Altshuler I."/>
            <person name="Hamel J."/>
            <person name="Turney S."/>
            <person name="Magnuson E."/>
            <person name="Levesque R."/>
            <person name="Greer C."/>
            <person name="Whyte L.G."/>
        </authorList>
    </citation>
    <scope>NUCLEOTIDE SEQUENCE [LARGE SCALE GENOMIC DNA]</scope>
    <source>
        <strain evidence="1 2">S5.20</strain>
    </source>
</reference>
<keyword evidence="2" id="KW-1185">Reference proteome</keyword>
<dbReference type="Pfam" id="PF00106">
    <property type="entry name" value="adh_short"/>
    <property type="match status" value="1"/>
</dbReference>
<dbReference type="InterPro" id="IPR036291">
    <property type="entry name" value="NAD(P)-bd_dom_sf"/>
</dbReference>
<protein>
    <submittedName>
        <fullName evidence="1">SDR family NAD(P)-dependent oxidoreductase</fullName>
    </submittedName>
</protein>
<dbReference type="Proteomes" id="UP000320095">
    <property type="component" value="Unassembled WGS sequence"/>
</dbReference>
<dbReference type="InterPro" id="IPR002347">
    <property type="entry name" value="SDR_fam"/>
</dbReference>
<dbReference type="SUPFAM" id="SSF51735">
    <property type="entry name" value="NAD(P)-binding Rossmann-fold domains"/>
    <property type="match status" value="1"/>
</dbReference>
<proteinExistence type="predicted"/>
<comment type="caution">
    <text evidence="1">The sequence shown here is derived from an EMBL/GenBank/DDBJ whole genome shotgun (WGS) entry which is preliminary data.</text>
</comment>
<sequence length="64" mass="6968">MDSGIDVLVNNAGIAGVGDIESVTFEDDLRDTLRASVFGMIQVTQRVLRFSGNRDRARSSTCHP</sequence>
<dbReference type="AlphaFoldDB" id="A0A502E0P4"/>
<evidence type="ECO:0000313" key="1">
    <source>
        <dbReference type="EMBL" id="TPG31157.1"/>
    </source>
</evidence>
<name>A0A502E0P4_9MYCO</name>
<accession>A0A502E0P4</accession>
<dbReference type="EMBL" id="RCZG01000013">
    <property type="protein sequence ID" value="TPG31157.1"/>
    <property type="molecule type" value="Genomic_DNA"/>
</dbReference>
<gene>
    <name evidence="1" type="ORF">EAH80_24375</name>
</gene>
<dbReference type="Gene3D" id="3.40.50.720">
    <property type="entry name" value="NAD(P)-binding Rossmann-like Domain"/>
    <property type="match status" value="1"/>
</dbReference>
<organism evidence="1 2">
    <name type="scientific">Mycolicibacterium hodleri</name>
    <dbReference type="NCBI Taxonomy" id="49897"/>
    <lineage>
        <taxon>Bacteria</taxon>
        <taxon>Bacillati</taxon>
        <taxon>Actinomycetota</taxon>
        <taxon>Actinomycetes</taxon>
        <taxon>Mycobacteriales</taxon>
        <taxon>Mycobacteriaceae</taxon>
        <taxon>Mycolicibacterium</taxon>
    </lineage>
</organism>